<feature type="domain" description="HTH merR-type" evidence="2">
    <location>
        <begin position="1"/>
        <end position="71"/>
    </location>
</feature>
<accession>A0ABM9LVD2</accession>
<dbReference type="PROSITE" id="PS50937">
    <property type="entry name" value="HTH_MERR_2"/>
    <property type="match status" value="1"/>
</dbReference>
<dbReference type="Gene3D" id="1.10.1660.10">
    <property type="match status" value="1"/>
</dbReference>
<proteinExistence type="predicted"/>
<dbReference type="PANTHER" id="PTHR30204:SF92">
    <property type="entry name" value="HTH-TYPE TRANSCRIPTIONAL REGULATOR ZNTR"/>
    <property type="match status" value="1"/>
</dbReference>
<dbReference type="Pfam" id="PF13411">
    <property type="entry name" value="MerR_1"/>
    <property type="match status" value="1"/>
</dbReference>
<dbReference type="Proteomes" id="UP001190465">
    <property type="component" value="Chromosome"/>
</dbReference>
<reference evidence="3 4" key="1">
    <citation type="submission" date="2023-08" db="EMBL/GenBank/DDBJ databases">
        <authorList>
            <person name="Folkvardsen B D."/>
            <person name="Norman A."/>
        </authorList>
    </citation>
    <scope>NUCLEOTIDE SEQUENCE [LARGE SCALE GENOMIC DNA]</scope>
    <source>
        <strain evidence="3 4">Mu0053</strain>
    </source>
</reference>
<evidence type="ECO:0000256" key="1">
    <source>
        <dbReference type="ARBA" id="ARBA00023125"/>
    </source>
</evidence>
<dbReference type="InterPro" id="IPR000551">
    <property type="entry name" value="MerR-type_HTH_dom"/>
</dbReference>
<dbReference type="SMART" id="SM00422">
    <property type="entry name" value="HTH_MERR"/>
    <property type="match status" value="1"/>
</dbReference>
<organism evidence="3 4">
    <name type="scientific">[Mycobacterium] burgundiense</name>
    <dbReference type="NCBI Taxonomy" id="3064286"/>
    <lineage>
        <taxon>Bacteria</taxon>
        <taxon>Bacillati</taxon>
        <taxon>Actinomycetota</taxon>
        <taxon>Actinomycetes</taxon>
        <taxon>Mycobacteriales</taxon>
        <taxon>Mycobacteriaceae</taxon>
        <taxon>Mycolicibacterium</taxon>
    </lineage>
</organism>
<evidence type="ECO:0000313" key="3">
    <source>
        <dbReference type="EMBL" id="CAJ1505376.1"/>
    </source>
</evidence>
<dbReference type="InterPro" id="IPR047057">
    <property type="entry name" value="MerR_fam"/>
</dbReference>
<name>A0ABM9LVD2_9MYCO</name>
<protein>
    <submittedName>
        <fullName evidence="3">MerR family transcriptional regulator</fullName>
    </submittedName>
</protein>
<keyword evidence="4" id="KW-1185">Reference proteome</keyword>
<dbReference type="InterPro" id="IPR009061">
    <property type="entry name" value="DNA-bd_dom_put_sf"/>
</dbReference>
<evidence type="ECO:0000313" key="4">
    <source>
        <dbReference type="Proteomes" id="UP001190465"/>
    </source>
</evidence>
<gene>
    <name evidence="3" type="ORF">MU0053_002920</name>
</gene>
<keyword evidence="1" id="KW-0238">DNA-binding</keyword>
<dbReference type="EMBL" id="OY726397">
    <property type="protein sequence ID" value="CAJ1505376.1"/>
    <property type="molecule type" value="Genomic_DNA"/>
</dbReference>
<dbReference type="PRINTS" id="PR00040">
    <property type="entry name" value="HTHMERR"/>
</dbReference>
<dbReference type="PANTHER" id="PTHR30204">
    <property type="entry name" value="REDOX-CYCLING DRUG-SENSING TRANSCRIPTIONAL ACTIVATOR SOXR"/>
    <property type="match status" value="1"/>
</dbReference>
<dbReference type="SUPFAM" id="SSF46955">
    <property type="entry name" value="Putative DNA-binding domain"/>
    <property type="match status" value="1"/>
</dbReference>
<dbReference type="RefSeq" id="WP_308478360.1">
    <property type="nucleotide sequence ID" value="NZ_OY726397.1"/>
</dbReference>
<sequence>MVQMRISQLAQRSGVPASTLRFYESVGLLPSERTDSGYRVYDDESVQRLGFIRAAKQVGLPLEEIRELLAVWDEGACVDVRGRMRPMITARLDEVVARIAELQRFAEVLTEGLDRLDALPDRAEPCDARCSFLRTRQGLQEISPAVARR</sequence>
<evidence type="ECO:0000259" key="2">
    <source>
        <dbReference type="PROSITE" id="PS50937"/>
    </source>
</evidence>